<dbReference type="RefSeq" id="WP_097328848.1">
    <property type="nucleotide sequence ID" value="NZ_OBDY01000044.1"/>
</dbReference>
<dbReference type="Proteomes" id="UP000219612">
    <property type="component" value="Unassembled WGS sequence"/>
</dbReference>
<dbReference type="AlphaFoldDB" id="A0A285KJG4"/>
<proteinExistence type="predicted"/>
<gene>
    <name evidence="1" type="ORF">SAMN05421748_14413</name>
</gene>
<reference evidence="1 2" key="1">
    <citation type="submission" date="2017-09" db="EMBL/GenBank/DDBJ databases">
        <authorList>
            <person name="Ehlers B."/>
            <person name="Leendertz F.H."/>
        </authorList>
    </citation>
    <scope>NUCLEOTIDE SEQUENCE [LARGE SCALE GENOMIC DNA]</scope>
    <source>
        <strain evidence="1 2">CGMCC 4.6857</strain>
    </source>
</reference>
<keyword evidence="2" id="KW-1185">Reference proteome</keyword>
<evidence type="ECO:0000313" key="1">
    <source>
        <dbReference type="EMBL" id="SNY72782.1"/>
    </source>
</evidence>
<organism evidence="1 2">
    <name type="scientific">Paractinoplanes atraurantiacus</name>
    <dbReference type="NCBI Taxonomy" id="1036182"/>
    <lineage>
        <taxon>Bacteria</taxon>
        <taxon>Bacillati</taxon>
        <taxon>Actinomycetota</taxon>
        <taxon>Actinomycetes</taxon>
        <taxon>Micromonosporales</taxon>
        <taxon>Micromonosporaceae</taxon>
        <taxon>Paractinoplanes</taxon>
    </lineage>
</organism>
<dbReference type="EMBL" id="OBDY01000044">
    <property type="protein sequence ID" value="SNY72782.1"/>
    <property type="molecule type" value="Genomic_DNA"/>
</dbReference>
<name>A0A285KJG4_9ACTN</name>
<protein>
    <submittedName>
        <fullName evidence="1">Uncharacterized protein</fullName>
    </submittedName>
</protein>
<evidence type="ECO:0000313" key="2">
    <source>
        <dbReference type="Proteomes" id="UP000219612"/>
    </source>
</evidence>
<sequence>MHDLELQFLWKDVNSGGNGCPALIQAPGGYYVQGRAVVGDERTAVQAVSDANQAGLAEGEDVIFVPANVLDRLRD</sequence>
<dbReference type="OrthoDB" id="3577809at2"/>
<accession>A0A285KJG4</accession>